<sequence>MISRPAVLAMLFGLACIIALAGVRVADPYFVRTMRETAFDQFQRLSPRPFQETPVRIIDVDEASLRKFGQWPWPRSLMAELTLRLGEMGAAAIAFDMLFAEPDRLSPSRLVGDPALAQYLDQEQLAKLAGEVTNNDAIFADALSQVPAVLGFAQVSEGQGSLPRVKAGFAYTGAPPFTAVARMLGAARNLAPLDDAAIGLGSISLSPTESVSVVRKVPLVWSDGNALYPGLAIEALRVAMGVSTLVVHAIDDEGVIVQAIRVGDIDIPTTADGALWMRYSRENKERYISASAILSDAIDPQTVEKVAGHIVLIGTSAIGLHDIRATSVGENVPGVSIHAQLLEQVLTNTYVYRSDWVDGLELFGFIFVACFVVGMSLATGPLISFLTGGVLAAGLAVGTWLAYARYGLLFDPTFPASGGLFVYLAMTTFRYFIADRQKRQIRRAFTQYVAPAVLEQIEMHPETLALGGETREVTVLFGDIRDFTTLSERLTPVEVVQFLNALLSSLSRQIIAEEGTIDKFIGDCIMAFWNAPLLMPDHALHACRAALAMRRAVGRFNAGDEGRAATGWGRELPAISVGFGINTGMACVGNMGSESRFDYSAVGDTVNIASRVETASKYIAFDIVLSGTTAAGAETLAILSAGTIHVKGKAQTVPTFILVGDEILAQSRQFVELRDAHDRLMTALENEVEEREVEALIAACKELAQGMDAPLGSFYDRITEREDDFHEAPVPKIARFPVEERLRASAGRAEGD</sequence>
<dbReference type="SUPFAM" id="SSF55073">
    <property type="entry name" value="Nucleotide cyclase"/>
    <property type="match status" value="1"/>
</dbReference>
<organism evidence="3 4">
    <name type="scientific">Stappia albiluteola</name>
    <dbReference type="NCBI Taxonomy" id="2758565"/>
    <lineage>
        <taxon>Bacteria</taxon>
        <taxon>Pseudomonadati</taxon>
        <taxon>Pseudomonadota</taxon>
        <taxon>Alphaproteobacteria</taxon>
        <taxon>Hyphomicrobiales</taxon>
        <taxon>Stappiaceae</taxon>
        <taxon>Stappia</taxon>
    </lineage>
</organism>
<dbReference type="InterPro" id="IPR007890">
    <property type="entry name" value="CHASE2"/>
</dbReference>
<feature type="domain" description="Guanylate cyclase" evidence="2">
    <location>
        <begin position="474"/>
        <end position="613"/>
    </location>
</feature>
<keyword evidence="1" id="KW-0472">Membrane</keyword>
<dbReference type="GO" id="GO:0035556">
    <property type="term" value="P:intracellular signal transduction"/>
    <property type="evidence" value="ECO:0007669"/>
    <property type="project" value="InterPro"/>
</dbReference>
<dbReference type="GO" id="GO:0006171">
    <property type="term" value="P:cAMP biosynthetic process"/>
    <property type="evidence" value="ECO:0007669"/>
    <property type="project" value="TreeGrafter"/>
</dbReference>
<reference evidence="3 4" key="1">
    <citation type="submission" date="2020-07" db="EMBL/GenBank/DDBJ databases">
        <title>Stappia sp., F7233, whole genome shotgun sequencing project.</title>
        <authorList>
            <person name="Jiang S."/>
            <person name="Liu Z.W."/>
            <person name="Du Z.J."/>
        </authorList>
    </citation>
    <scope>NUCLEOTIDE SEQUENCE [LARGE SCALE GENOMIC DNA]</scope>
    <source>
        <strain evidence="3 4">F7233</strain>
    </source>
</reference>
<name>A0A839AH69_9HYPH</name>
<dbReference type="InterPro" id="IPR001054">
    <property type="entry name" value="A/G_cyclase"/>
</dbReference>
<dbReference type="Pfam" id="PF05226">
    <property type="entry name" value="CHASE2"/>
    <property type="match status" value="1"/>
</dbReference>
<dbReference type="Proteomes" id="UP000541109">
    <property type="component" value="Unassembled WGS sequence"/>
</dbReference>
<feature type="transmembrane region" description="Helical" evidence="1">
    <location>
        <begin position="414"/>
        <end position="433"/>
    </location>
</feature>
<feature type="transmembrane region" description="Helical" evidence="1">
    <location>
        <begin position="356"/>
        <end position="375"/>
    </location>
</feature>
<dbReference type="PROSITE" id="PS50125">
    <property type="entry name" value="GUANYLATE_CYCLASE_2"/>
    <property type="match status" value="1"/>
</dbReference>
<keyword evidence="1" id="KW-0812">Transmembrane</keyword>
<dbReference type="Gene3D" id="3.30.70.1230">
    <property type="entry name" value="Nucleotide cyclase"/>
    <property type="match status" value="1"/>
</dbReference>
<protein>
    <submittedName>
        <fullName evidence="3">Adenylate/guanylate cyclase domain-containing protein</fullName>
    </submittedName>
</protein>
<dbReference type="Pfam" id="PF00211">
    <property type="entry name" value="Guanylate_cyc"/>
    <property type="match status" value="1"/>
</dbReference>
<dbReference type="EMBL" id="JACFXV010000066">
    <property type="protein sequence ID" value="MBA5779200.1"/>
    <property type="molecule type" value="Genomic_DNA"/>
</dbReference>
<gene>
    <name evidence="3" type="ORF">H2509_18885</name>
</gene>
<dbReference type="CDD" id="cd07302">
    <property type="entry name" value="CHD"/>
    <property type="match status" value="1"/>
</dbReference>
<dbReference type="AlphaFoldDB" id="A0A839AH69"/>
<dbReference type="PANTHER" id="PTHR43081:SF1">
    <property type="entry name" value="ADENYLATE CYCLASE, TERMINAL-DIFFERENTIATION SPECIFIC"/>
    <property type="match status" value="1"/>
</dbReference>
<dbReference type="PANTHER" id="PTHR43081">
    <property type="entry name" value="ADENYLATE CYCLASE, TERMINAL-DIFFERENTIATION SPECIFIC-RELATED"/>
    <property type="match status" value="1"/>
</dbReference>
<dbReference type="RefSeq" id="WP_182168027.1">
    <property type="nucleotide sequence ID" value="NZ_JACFXV010000066.1"/>
</dbReference>
<dbReference type="PROSITE" id="PS51257">
    <property type="entry name" value="PROKAR_LIPOPROTEIN"/>
    <property type="match status" value="1"/>
</dbReference>
<feature type="transmembrane region" description="Helical" evidence="1">
    <location>
        <begin position="382"/>
        <end position="402"/>
    </location>
</feature>
<dbReference type="GO" id="GO:0004016">
    <property type="term" value="F:adenylate cyclase activity"/>
    <property type="evidence" value="ECO:0007669"/>
    <property type="project" value="UniProtKB-ARBA"/>
</dbReference>
<keyword evidence="4" id="KW-1185">Reference proteome</keyword>
<evidence type="ECO:0000313" key="4">
    <source>
        <dbReference type="Proteomes" id="UP000541109"/>
    </source>
</evidence>
<evidence type="ECO:0000313" key="3">
    <source>
        <dbReference type="EMBL" id="MBA5779200.1"/>
    </source>
</evidence>
<comment type="caution">
    <text evidence="3">The sequence shown here is derived from an EMBL/GenBank/DDBJ whole genome shotgun (WGS) entry which is preliminary data.</text>
</comment>
<accession>A0A839AH69</accession>
<dbReference type="SMART" id="SM01080">
    <property type="entry name" value="CHASE2"/>
    <property type="match status" value="1"/>
</dbReference>
<evidence type="ECO:0000259" key="2">
    <source>
        <dbReference type="PROSITE" id="PS50125"/>
    </source>
</evidence>
<keyword evidence="1" id="KW-1133">Transmembrane helix</keyword>
<dbReference type="SMART" id="SM00044">
    <property type="entry name" value="CYCc"/>
    <property type="match status" value="1"/>
</dbReference>
<dbReference type="InterPro" id="IPR050697">
    <property type="entry name" value="Adenylyl/Guanylyl_Cyclase_3/4"/>
</dbReference>
<evidence type="ECO:0000256" key="1">
    <source>
        <dbReference type="SAM" id="Phobius"/>
    </source>
</evidence>
<proteinExistence type="predicted"/>
<dbReference type="InterPro" id="IPR029787">
    <property type="entry name" value="Nucleotide_cyclase"/>
</dbReference>